<keyword evidence="6" id="KW-0560">Oxidoreductase</keyword>
<dbReference type="CDD" id="cd16345">
    <property type="entry name" value="LMWP_ArsC"/>
    <property type="match status" value="1"/>
</dbReference>
<feature type="active site" evidence="4">
    <location>
        <position position="14"/>
    </location>
</feature>
<dbReference type="Proteomes" id="UP000217944">
    <property type="component" value="Unassembled WGS sequence"/>
</dbReference>
<protein>
    <submittedName>
        <fullName evidence="6">Arsenate reductase</fullName>
        <ecNumber evidence="6">1.20.4.1</ecNumber>
    </submittedName>
</protein>
<dbReference type="OrthoDB" id="9784339at2"/>
<keyword evidence="7" id="KW-1185">Reference proteome</keyword>
<dbReference type="Gene3D" id="3.40.50.2300">
    <property type="match status" value="1"/>
</dbReference>
<comment type="similarity">
    <text evidence="1">Belongs to the low molecular weight phosphotyrosine protein phosphatase family.</text>
</comment>
<accession>A0A292YDF6</accession>
<feature type="active site" description="Proton donor" evidence="4">
    <location>
        <position position="103"/>
    </location>
</feature>
<dbReference type="InterPro" id="IPR023485">
    <property type="entry name" value="Ptyr_pPase"/>
</dbReference>
<evidence type="ECO:0000256" key="1">
    <source>
        <dbReference type="ARBA" id="ARBA00011063"/>
    </source>
</evidence>
<dbReference type="GO" id="GO:0046685">
    <property type="term" value="P:response to arsenic-containing substance"/>
    <property type="evidence" value="ECO:0007669"/>
    <property type="project" value="UniProtKB-KW"/>
</dbReference>
<evidence type="ECO:0000256" key="3">
    <source>
        <dbReference type="ARBA" id="ARBA00022849"/>
    </source>
</evidence>
<feature type="domain" description="Phosphotyrosine protein phosphatase I" evidence="5">
    <location>
        <begin position="2"/>
        <end position="133"/>
    </location>
</feature>
<dbReference type="SMART" id="SM00226">
    <property type="entry name" value="LMWPc"/>
    <property type="match status" value="1"/>
</dbReference>
<gene>
    <name evidence="6" type="ORF">LNAT_P0729</name>
</gene>
<reference evidence="6 7" key="1">
    <citation type="journal article" date="2017" name="Syst. Appl. Microbiol.">
        <title>Lebetimonas natsushimae sp. nov., a novel strictly anaerobic, moderately thermophilic chemoautotroph isolated from a deep-sea hydrothermal vent polychaete nest in the Mid-Okinawa Trough.</title>
        <authorList>
            <person name="Nagata R."/>
            <person name="Takaki Y."/>
            <person name="Tame A."/>
            <person name="Nunoura T."/>
            <person name="Muto H."/>
            <person name="Mino S."/>
            <person name="Sawayama S."/>
            <person name="Takai K."/>
            <person name="Nakagawa S."/>
        </authorList>
    </citation>
    <scope>NUCLEOTIDE SEQUENCE [LARGE SCALE GENOMIC DNA]</scope>
    <source>
        <strain evidence="6 7">HS1857</strain>
    </source>
</reference>
<keyword evidence="2" id="KW-0378">Hydrolase</keyword>
<feature type="active site" description="Nucleophile" evidence="4">
    <location>
        <position position="8"/>
    </location>
</feature>
<evidence type="ECO:0000259" key="5">
    <source>
        <dbReference type="SMART" id="SM00226"/>
    </source>
</evidence>
<dbReference type="PANTHER" id="PTHR43428:SF1">
    <property type="entry name" value="ARSENATE REDUCTASE"/>
    <property type="match status" value="1"/>
</dbReference>
<organism evidence="6 7">
    <name type="scientific">Lebetimonas natsushimae</name>
    <dbReference type="NCBI Taxonomy" id="1936991"/>
    <lineage>
        <taxon>Bacteria</taxon>
        <taxon>Pseudomonadati</taxon>
        <taxon>Campylobacterota</taxon>
        <taxon>Epsilonproteobacteria</taxon>
        <taxon>Nautiliales</taxon>
        <taxon>Nautiliaceae</taxon>
        <taxon>Lebetimonas</taxon>
    </lineage>
</organism>
<comment type="caution">
    <text evidence="6">The sequence shown here is derived from an EMBL/GenBank/DDBJ whole genome shotgun (WGS) entry which is preliminary data.</text>
</comment>
<dbReference type="AlphaFoldDB" id="A0A292YDF6"/>
<dbReference type="InterPro" id="IPR036196">
    <property type="entry name" value="Ptyr_pPase_sf"/>
</dbReference>
<evidence type="ECO:0000256" key="4">
    <source>
        <dbReference type="PIRSR" id="PIRSR617867-1"/>
    </source>
</evidence>
<evidence type="ECO:0000313" key="6">
    <source>
        <dbReference type="EMBL" id="GAX87433.1"/>
    </source>
</evidence>
<dbReference type="GO" id="GO:0004725">
    <property type="term" value="F:protein tyrosine phosphatase activity"/>
    <property type="evidence" value="ECO:0007669"/>
    <property type="project" value="InterPro"/>
</dbReference>
<dbReference type="RefSeq" id="WP_096258570.1">
    <property type="nucleotide sequence ID" value="NZ_BDME01000001.1"/>
</dbReference>
<dbReference type="Pfam" id="PF01451">
    <property type="entry name" value="LMWPc"/>
    <property type="match status" value="1"/>
</dbReference>
<dbReference type="GO" id="GO:0008794">
    <property type="term" value="F:arsenate reductase (glutaredoxin) activity"/>
    <property type="evidence" value="ECO:0007669"/>
    <property type="project" value="UniProtKB-EC"/>
</dbReference>
<dbReference type="PANTHER" id="PTHR43428">
    <property type="entry name" value="ARSENATE REDUCTASE"/>
    <property type="match status" value="1"/>
</dbReference>
<dbReference type="EC" id="1.20.4.1" evidence="6"/>
<dbReference type="InterPro" id="IPR017867">
    <property type="entry name" value="Tyr_phospatase_low_mol_wt"/>
</dbReference>
<evidence type="ECO:0000256" key="2">
    <source>
        <dbReference type="ARBA" id="ARBA00022801"/>
    </source>
</evidence>
<evidence type="ECO:0000313" key="7">
    <source>
        <dbReference type="Proteomes" id="UP000217944"/>
    </source>
</evidence>
<dbReference type="EMBL" id="BDME01000001">
    <property type="protein sequence ID" value="GAX87433.1"/>
    <property type="molecule type" value="Genomic_DNA"/>
</dbReference>
<proteinExistence type="inferred from homology"/>
<keyword evidence="3" id="KW-0059">Arsenical resistance</keyword>
<dbReference type="PRINTS" id="PR00719">
    <property type="entry name" value="LMWPTPASE"/>
</dbReference>
<dbReference type="SUPFAM" id="SSF52788">
    <property type="entry name" value="Phosphotyrosine protein phosphatases I"/>
    <property type="match status" value="1"/>
</dbReference>
<sequence>MKKVLIMCTGNSCRSIIAEALVNAKLEGIEAKSAGTKPAGKVNPNAKKVLKEYGIWNNKYYSKHLDDIINEDFDLVVTVCDKAKETCPVFPKHVPKIHTGFEDPDGKDYREFQKTYKEIEKKLLPKIRKFFEKENF</sequence>
<name>A0A292YDF6_9BACT</name>